<evidence type="ECO:0000256" key="6">
    <source>
        <dbReference type="ARBA" id="ARBA00023136"/>
    </source>
</evidence>
<keyword evidence="6 7" id="KW-0472">Membrane</keyword>
<keyword evidence="4 7" id="KW-0812">Transmembrane</keyword>
<dbReference type="Pfam" id="PF01899">
    <property type="entry name" value="MNHE"/>
    <property type="match status" value="1"/>
</dbReference>
<organism evidence="8 9">
    <name type="scientific">Candidatus Megaera venefica</name>
    <dbReference type="NCBI Taxonomy" id="2055910"/>
    <lineage>
        <taxon>Bacteria</taxon>
        <taxon>Pseudomonadati</taxon>
        <taxon>Pseudomonadota</taxon>
        <taxon>Alphaproteobacteria</taxon>
        <taxon>Rickettsiales</taxon>
        <taxon>Rickettsiaceae</taxon>
        <taxon>Candidatus Megaera</taxon>
    </lineage>
</organism>
<gene>
    <name evidence="8" type="ORF">Megvenef_00283</name>
</gene>
<dbReference type="PANTHER" id="PTHR34584:SF1">
    <property type="entry name" value="NA(+)_H(+) ANTIPORTER SUBUNIT E1"/>
    <property type="match status" value="1"/>
</dbReference>
<dbReference type="RefSeq" id="WP_322776227.1">
    <property type="nucleotide sequence ID" value="NZ_JARJFB010000011.1"/>
</dbReference>
<sequence>MHIKLVSLLIFMLIWTGLVGFSLEAQHFVYLLAASLLTLIFAIKLKILPQKNLFRISTIFYCLWLLKEIVISALAVSRIAWRKHIILQHSLEPIKTIQTSDVGTLVYANSITLTPGTVTLSVEGKNLLVHALDHDFMTGLQTGEMDKRVKKIVK</sequence>
<comment type="caution">
    <text evidence="8">The sequence shown here is derived from an EMBL/GenBank/DDBJ whole genome shotgun (WGS) entry which is preliminary data.</text>
</comment>
<keyword evidence="3" id="KW-1003">Cell membrane</keyword>
<evidence type="ECO:0000256" key="2">
    <source>
        <dbReference type="ARBA" id="ARBA00006228"/>
    </source>
</evidence>
<comment type="similarity">
    <text evidence="2">Belongs to the CPA3 antiporters (TC 2.A.63) subunit E family.</text>
</comment>
<proteinExistence type="inferred from homology"/>
<protein>
    <submittedName>
        <fullName evidence="8">MnhE-like Na(+)/H(+) antiporter subunit E</fullName>
    </submittedName>
</protein>
<evidence type="ECO:0000313" key="8">
    <source>
        <dbReference type="EMBL" id="MEA0970324.1"/>
    </source>
</evidence>
<dbReference type="InterPro" id="IPR002758">
    <property type="entry name" value="Cation_antiport_E"/>
</dbReference>
<evidence type="ECO:0000256" key="3">
    <source>
        <dbReference type="ARBA" id="ARBA00022475"/>
    </source>
</evidence>
<keyword evidence="9" id="KW-1185">Reference proteome</keyword>
<comment type="subcellular location">
    <subcellularLocation>
        <location evidence="1">Cell membrane</location>
        <topology evidence="1">Multi-pass membrane protein</topology>
    </subcellularLocation>
</comment>
<feature type="transmembrane region" description="Helical" evidence="7">
    <location>
        <begin position="29"/>
        <end position="47"/>
    </location>
</feature>
<evidence type="ECO:0000256" key="4">
    <source>
        <dbReference type="ARBA" id="ARBA00022692"/>
    </source>
</evidence>
<evidence type="ECO:0000256" key="1">
    <source>
        <dbReference type="ARBA" id="ARBA00004651"/>
    </source>
</evidence>
<reference evidence="8 9" key="1">
    <citation type="submission" date="2023-03" db="EMBL/GenBank/DDBJ databases">
        <title>Host association and intracellularity evolved multiple times independently in the Rickettsiales.</title>
        <authorList>
            <person name="Castelli M."/>
            <person name="Nardi T."/>
            <person name="Gammuto L."/>
            <person name="Bellinzona G."/>
            <person name="Sabaneyeva E."/>
            <person name="Potekhin A."/>
            <person name="Serra V."/>
            <person name="Petroni G."/>
            <person name="Sassera D."/>
        </authorList>
    </citation>
    <scope>NUCLEOTIDE SEQUENCE [LARGE SCALE GENOMIC DNA]</scope>
    <source>
        <strain evidence="8 9">Sr 2-6</strain>
    </source>
</reference>
<evidence type="ECO:0000256" key="7">
    <source>
        <dbReference type="SAM" id="Phobius"/>
    </source>
</evidence>
<dbReference type="Proteomes" id="UP001291687">
    <property type="component" value="Unassembled WGS sequence"/>
</dbReference>
<keyword evidence="5 7" id="KW-1133">Transmembrane helix</keyword>
<name>A0ABU5NAX8_9RICK</name>
<accession>A0ABU5NAX8</accession>
<dbReference type="EMBL" id="JARJFB010000011">
    <property type="protein sequence ID" value="MEA0970324.1"/>
    <property type="molecule type" value="Genomic_DNA"/>
</dbReference>
<evidence type="ECO:0000256" key="5">
    <source>
        <dbReference type="ARBA" id="ARBA00022989"/>
    </source>
</evidence>
<feature type="transmembrane region" description="Helical" evidence="7">
    <location>
        <begin position="5"/>
        <end position="23"/>
    </location>
</feature>
<dbReference type="PANTHER" id="PTHR34584">
    <property type="entry name" value="NA(+)/H(+) ANTIPORTER SUBUNIT E1"/>
    <property type="match status" value="1"/>
</dbReference>
<evidence type="ECO:0000313" key="9">
    <source>
        <dbReference type="Proteomes" id="UP001291687"/>
    </source>
</evidence>
<feature type="transmembrane region" description="Helical" evidence="7">
    <location>
        <begin position="59"/>
        <end position="81"/>
    </location>
</feature>